<gene>
    <name evidence="1" type="ORF">JOF48_002052</name>
</gene>
<dbReference type="RefSeq" id="WP_209680385.1">
    <property type="nucleotide sequence ID" value="NZ_JAGIOI010000001.1"/>
</dbReference>
<dbReference type="Proteomes" id="UP000711614">
    <property type="component" value="Unassembled WGS sequence"/>
</dbReference>
<sequence>MVERSAMAPAVVFWWSASVWLAPVLATPPPRFADYFPVEQISPVRTVS</sequence>
<evidence type="ECO:0000313" key="2">
    <source>
        <dbReference type="Proteomes" id="UP000711614"/>
    </source>
</evidence>
<comment type="caution">
    <text evidence="1">The sequence shown here is derived from an EMBL/GenBank/DDBJ whole genome shotgun (WGS) entry which is preliminary data.</text>
</comment>
<proteinExistence type="predicted"/>
<dbReference type="EMBL" id="JAGIOI010000001">
    <property type="protein sequence ID" value="MBP2413253.1"/>
    <property type="molecule type" value="Genomic_DNA"/>
</dbReference>
<name>A0ABS4YWV4_9MICC</name>
<reference evidence="1 2" key="1">
    <citation type="submission" date="2021-03" db="EMBL/GenBank/DDBJ databases">
        <title>Sequencing the genomes of 1000 actinobacteria strains.</title>
        <authorList>
            <person name="Klenk H.-P."/>
        </authorList>
    </citation>
    <scope>NUCLEOTIDE SEQUENCE [LARGE SCALE GENOMIC DNA]</scope>
    <source>
        <strain evidence="1 2">DSM 16005</strain>
    </source>
</reference>
<keyword evidence="2" id="KW-1185">Reference proteome</keyword>
<accession>A0ABS4YWV4</accession>
<protein>
    <submittedName>
        <fullName evidence="1">Uncharacterized protein</fullName>
    </submittedName>
</protein>
<evidence type="ECO:0000313" key="1">
    <source>
        <dbReference type="EMBL" id="MBP2413253.1"/>
    </source>
</evidence>
<organism evidence="1 2">
    <name type="scientific">Arthrobacter stackebrandtii</name>
    <dbReference type="NCBI Taxonomy" id="272161"/>
    <lineage>
        <taxon>Bacteria</taxon>
        <taxon>Bacillati</taxon>
        <taxon>Actinomycetota</taxon>
        <taxon>Actinomycetes</taxon>
        <taxon>Micrococcales</taxon>
        <taxon>Micrococcaceae</taxon>
        <taxon>Arthrobacter</taxon>
    </lineage>
</organism>